<evidence type="ECO:0000313" key="3">
    <source>
        <dbReference type="EMBL" id="CAK8995862.1"/>
    </source>
</evidence>
<accession>A0ABP0HZX7</accession>
<keyword evidence="4" id="KW-1185">Reference proteome</keyword>
<keyword evidence="1" id="KW-0862">Zinc</keyword>
<comment type="caution">
    <text evidence="3">The sequence shown here is derived from an EMBL/GenBank/DDBJ whole genome shotgun (WGS) entry which is preliminary data.</text>
</comment>
<name>A0ABP0HZX7_9DINO</name>
<dbReference type="PROSITE" id="PS50157">
    <property type="entry name" value="ZINC_FINGER_C2H2_2"/>
    <property type="match status" value="1"/>
</dbReference>
<gene>
    <name evidence="3" type="ORF">SCF082_LOCUS4545</name>
</gene>
<sequence length="797" mass="91298">MGGDARTPGWSLRAPRPYKRLKVVKSAPTRLHFIHGAFLAVGSNDFSVEIFDLKTLLPGRKKMLPSLVLPVESQVVDFLELPGLAWAVAGLHQVQFFGAQATANRAGNELASFNEGVVAFSKWFCRHVAVGGMPGARKTVKPKPCLGPYDDAGLTDTGTGLMEAFARRLKPISWKHDVHQHASQLIGQMHEAAEKVLSKRKQFHSKPFFSDEARAAILQKQMWRARMLQGRRELRCFWLSFIFQVWQKRVCPRGWLKVKDDILVQLHWGQGVFQWCFTAMRNWATTLARRDAQHFWELLASRLPEAEDNKDPREWWRLVQQHLPKTKARNDALAAERNERLQGQWRPYLCALEAGAAEFRRRLLAQPVLFGHRDLQLGASYKHLGTFIDSAGDLGRDIKLRIAQVATKKEPKVWSDSTILHQTGQPCLRVKLAVARLLFAPRVWKHAPGLVKDGLQREHELREDCWLQAFSYDLGWMQDYVDLQPWGTTWWELCPVWSSGKPGWKRLVKQALKKYIEVRRIVEHAFASEPQQPDRALEESFECQCGAKFRSEKALHMHQVHAHNERAPEHMLLSHPVCPVCLRFFWSLSRAQGHLRYVSRKGIPNRCYEWLCATSFLDDRIWDGKDFSDLPGMKRKEALRLQGPQPCGAMETDLEAIESDFLDSRQQLKSGGIFFPVSDEMKNRCFVQFDWEFSQASVAKTVIFPQVEGVTPGCTAAAFFLWGMKQDLKSDEFRWFEQVLQQHPQGELLAHLPPYLGPANDRERNVRDLSIPSCDALLVGSVYVPVKRLPLSVLCKL</sequence>
<dbReference type="EMBL" id="CAXAMM010002348">
    <property type="protein sequence ID" value="CAK8995862.1"/>
    <property type="molecule type" value="Genomic_DNA"/>
</dbReference>
<dbReference type="Proteomes" id="UP001642464">
    <property type="component" value="Unassembled WGS sequence"/>
</dbReference>
<reference evidence="3 4" key="1">
    <citation type="submission" date="2024-02" db="EMBL/GenBank/DDBJ databases">
        <authorList>
            <person name="Chen Y."/>
            <person name="Shah S."/>
            <person name="Dougan E. K."/>
            <person name="Thang M."/>
            <person name="Chan C."/>
        </authorList>
    </citation>
    <scope>NUCLEOTIDE SEQUENCE [LARGE SCALE GENOMIC DNA]</scope>
</reference>
<dbReference type="InterPro" id="IPR013087">
    <property type="entry name" value="Znf_C2H2_type"/>
</dbReference>
<evidence type="ECO:0000256" key="1">
    <source>
        <dbReference type="PROSITE-ProRule" id="PRU00042"/>
    </source>
</evidence>
<proteinExistence type="predicted"/>
<protein>
    <recommendedName>
        <fullName evidence="2">C2H2-type domain-containing protein</fullName>
    </recommendedName>
</protein>
<keyword evidence="1" id="KW-0863">Zinc-finger</keyword>
<keyword evidence="1" id="KW-0479">Metal-binding</keyword>
<evidence type="ECO:0000313" key="4">
    <source>
        <dbReference type="Proteomes" id="UP001642464"/>
    </source>
</evidence>
<organism evidence="3 4">
    <name type="scientific">Durusdinium trenchii</name>
    <dbReference type="NCBI Taxonomy" id="1381693"/>
    <lineage>
        <taxon>Eukaryota</taxon>
        <taxon>Sar</taxon>
        <taxon>Alveolata</taxon>
        <taxon>Dinophyceae</taxon>
        <taxon>Suessiales</taxon>
        <taxon>Symbiodiniaceae</taxon>
        <taxon>Durusdinium</taxon>
    </lineage>
</organism>
<evidence type="ECO:0000259" key="2">
    <source>
        <dbReference type="PROSITE" id="PS50157"/>
    </source>
</evidence>
<feature type="domain" description="C2H2-type" evidence="2">
    <location>
        <begin position="541"/>
        <end position="568"/>
    </location>
</feature>